<dbReference type="InterPro" id="IPR017972">
    <property type="entry name" value="Cyt_P450_CS"/>
</dbReference>
<dbReference type="GO" id="GO:0005506">
    <property type="term" value="F:iron ion binding"/>
    <property type="evidence" value="ECO:0007669"/>
    <property type="project" value="InterPro"/>
</dbReference>
<proteinExistence type="inferred from homology"/>
<comment type="cofactor">
    <cofactor evidence="5">
        <name>heme</name>
        <dbReference type="ChEBI" id="CHEBI:30413"/>
    </cofactor>
</comment>
<evidence type="ECO:0000256" key="5">
    <source>
        <dbReference type="PIRSR" id="PIRSR602401-1"/>
    </source>
</evidence>
<dbReference type="AlphaFoldDB" id="A0AAP0IY10"/>
<keyword evidence="2 5" id="KW-0479">Metal-binding</keyword>
<dbReference type="GO" id="GO:0006629">
    <property type="term" value="P:lipid metabolic process"/>
    <property type="evidence" value="ECO:0007669"/>
    <property type="project" value="UniProtKB-ARBA"/>
</dbReference>
<evidence type="ECO:0000313" key="8">
    <source>
        <dbReference type="Proteomes" id="UP001417504"/>
    </source>
</evidence>
<evidence type="ECO:0000256" key="2">
    <source>
        <dbReference type="ARBA" id="ARBA00022723"/>
    </source>
</evidence>
<evidence type="ECO:0000256" key="4">
    <source>
        <dbReference type="ARBA" id="ARBA00023004"/>
    </source>
</evidence>
<dbReference type="Proteomes" id="UP001417504">
    <property type="component" value="Unassembled WGS sequence"/>
</dbReference>
<keyword evidence="4 5" id="KW-0408">Iron</keyword>
<dbReference type="PRINTS" id="PR00385">
    <property type="entry name" value="P450"/>
</dbReference>
<dbReference type="PROSITE" id="PS00086">
    <property type="entry name" value="CYTOCHROME_P450"/>
    <property type="match status" value="1"/>
</dbReference>
<dbReference type="SUPFAM" id="SSF48264">
    <property type="entry name" value="Cytochrome P450"/>
    <property type="match status" value="1"/>
</dbReference>
<organism evidence="7 8">
    <name type="scientific">Stephania japonica</name>
    <dbReference type="NCBI Taxonomy" id="461633"/>
    <lineage>
        <taxon>Eukaryota</taxon>
        <taxon>Viridiplantae</taxon>
        <taxon>Streptophyta</taxon>
        <taxon>Embryophyta</taxon>
        <taxon>Tracheophyta</taxon>
        <taxon>Spermatophyta</taxon>
        <taxon>Magnoliopsida</taxon>
        <taxon>Ranunculales</taxon>
        <taxon>Menispermaceae</taxon>
        <taxon>Menispermoideae</taxon>
        <taxon>Cissampelideae</taxon>
        <taxon>Stephania</taxon>
    </lineage>
</organism>
<keyword evidence="3 6" id="KW-0560">Oxidoreductase</keyword>
<dbReference type="PANTHER" id="PTHR24296">
    <property type="entry name" value="CYTOCHROME P450"/>
    <property type="match status" value="1"/>
</dbReference>
<dbReference type="InterPro" id="IPR036396">
    <property type="entry name" value="Cyt_P450_sf"/>
</dbReference>
<evidence type="ECO:0000256" key="1">
    <source>
        <dbReference type="ARBA" id="ARBA00010617"/>
    </source>
</evidence>
<evidence type="ECO:0000256" key="3">
    <source>
        <dbReference type="ARBA" id="ARBA00023002"/>
    </source>
</evidence>
<reference evidence="7 8" key="1">
    <citation type="submission" date="2024-01" db="EMBL/GenBank/DDBJ databases">
        <title>Genome assemblies of Stephania.</title>
        <authorList>
            <person name="Yang L."/>
        </authorList>
    </citation>
    <scope>NUCLEOTIDE SEQUENCE [LARGE SCALE GENOMIC DNA]</scope>
    <source>
        <strain evidence="7">QJT</strain>
        <tissue evidence="7">Leaf</tissue>
    </source>
</reference>
<sequence>MSPLFSTQSLLIPFFIIICYLYFSNNNNNNNKSKSTTSKSILRSYPLLGTLPQFIKNRHRFLDWATEILASSPTNTLTFHRPGGIHGVSTANPLVVEYILKTNFHNYPKGPRFTSYLHDFLGQGIFNSDSHLWKLQRKTASFEFNTKSLRNFAAENVKFELQSRLLPLLHNSAHTNTPIDLQDLLERFAFDNVCKLAFNVDPKCLSSLSLSSQHDEKNHSVVGADFMQAFEDAATLSAGRFMYALPNLWRLKKRFNIGSESRLKESIKTVHEFADRIIRSRLASRDGSGLGSDLLSRFITSGHDSPELLRDIVISFILAGRDTTSSALSWFFWVLASRPDVERSVVEELGEIRVRNGKRVGAAYSLEELREMNYLHAAITESMRLYPPVPVDEKECLEEDVLPDGTFVGKGWFVSYNTYAIGRMESVWGKDCKEFVPERWLENGTFQAQNAFRYPIFHAGPRICLGKDMAYIQMKAIAASVIEQFVVEILEKDKPPAPLLSLTLRMKEGLTVRVKERLQLDI</sequence>
<dbReference type="PRINTS" id="PR00463">
    <property type="entry name" value="EP450I"/>
</dbReference>
<gene>
    <name evidence="7" type="ORF">Sjap_012228</name>
</gene>
<keyword evidence="5 6" id="KW-0349">Heme</keyword>
<dbReference type="InterPro" id="IPR001128">
    <property type="entry name" value="Cyt_P450"/>
</dbReference>
<keyword evidence="8" id="KW-1185">Reference proteome</keyword>
<name>A0AAP0IY10_9MAGN</name>
<dbReference type="InterPro" id="IPR002401">
    <property type="entry name" value="Cyt_P450_E_grp-I"/>
</dbReference>
<dbReference type="Gene3D" id="1.10.630.10">
    <property type="entry name" value="Cytochrome P450"/>
    <property type="match status" value="1"/>
</dbReference>
<evidence type="ECO:0000313" key="7">
    <source>
        <dbReference type="EMBL" id="KAK9122626.1"/>
    </source>
</evidence>
<dbReference type="GO" id="GO:0016705">
    <property type="term" value="F:oxidoreductase activity, acting on paired donors, with incorporation or reduction of molecular oxygen"/>
    <property type="evidence" value="ECO:0007669"/>
    <property type="project" value="InterPro"/>
</dbReference>
<evidence type="ECO:0008006" key="9">
    <source>
        <dbReference type="Google" id="ProtNLM"/>
    </source>
</evidence>
<comment type="caution">
    <text evidence="7">The sequence shown here is derived from an EMBL/GenBank/DDBJ whole genome shotgun (WGS) entry which is preliminary data.</text>
</comment>
<dbReference type="Pfam" id="PF00067">
    <property type="entry name" value="p450"/>
    <property type="match status" value="1"/>
</dbReference>
<evidence type="ECO:0000256" key="6">
    <source>
        <dbReference type="RuleBase" id="RU000461"/>
    </source>
</evidence>
<dbReference type="GO" id="GO:0020037">
    <property type="term" value="F:heme binding"/>
    <property type="evidence" value="ECO:0007669"/>
    <property type="project" value="InterPro"/>
</dbReference>
<dbReference type="EMBL" id="JBBNAE010000005">
    <property type="protein sequence ID" value="KAK9122626.1"/>
    <property type="molecule type" value="Genomic_DNA"/>
</dbReference>
<protein>
    <recommendedName>
        <fullName evidence="9">Cytochrome P450</fullName>
    </recommendedName>
</protein>
<keyword evidence="6" id="KW-0503">Monooxygenase</keyword>
<feature type="binding site" description="axial binding residue" evidence="5">
    <location>
        <position position="464"/>
    </location>
    <ligand>
        <name>heme</name>
        <dbReference type="ChEBI" id="CHEBI:30413"/>
    </ligand>
    <ligandPart>
        <name>Fe</name>
        <dbReference type="ChEBI" id="CHEBI:18248"/>
    </ligandPart>
</feature>
<dbReference type="CDD" id="cd11064">
    <property type="entry name" value="CYP86A"/>
    <property type="match status" value="1"/>
</dbReference>
<dbReference type="GO" id="GO:0044550">
    <property type="term" value="P:secondary metabolite biosynthetic process"/>
    <property type="evidence" value="ECO:0007669"/>
    <property type="project" value="UniProtKB-ARBA"/>
</dbReference>
<comment type="similarity">
    <text evidence="1 6">Belongs to the cytochrome P450 family.</text>
</comment>
<dbReference type="GO" id="GO:0004497">
    <property type="term" value="F:monooxygenase activity"/>
    <property type="evidence" value="ECO:0007669"/>
    <property type="project" value="UniProtKB-KW"/>
</dbReference>
<accession>A0AAP0IY10</accession>